<reference evidence="5" key="1">
    <citation type="submission" date="2020-05" db="UniProtKB">
        <authorList>
            <consortium name="EnsemblMetazoa"/>
        </authorList>
    </citation>
    <scope>IDENTIFICATION</scope>
    <source>
        <strain evidence="5">TTRI</strain>
    </source>
</reference>
<dbReference type="EnsemblMetazoa" id="GAUT018299-RA">
    <property type="protein sequence ID" value="GAUT018299-PA"/>
    <property type="gene ID" value="GAUT018299"/>
</dbReference>
<evidence type="ECO:0000256" key="1">
    <source>
        <dbReference type="ARBA" id="ARBA00004613"/>
    </source>
</evidence>
<evidence type="ECO:0000256" key="3">
    <source>
        <dbReference type="ARBA" id="ARBA00022525"/>
    </source>
</evidence>
<dbReference type="Proteomes" id="UP000078200">
    <property type="component" value="Unassembled WGS sequence"/>
</dbReference>
<dbReference type="InterPro" id="IPR007991">
    <property type="entry name" value="RNA_pol_I_trans_ini_fac_RRN3"/>
</dbReference>
<dbReference type="GO" id="GO:0006361">
    <property type="term" value="P:transcription initiation at RNA polymerase I promoter"/>
    <property type="evidence" value="ECO:0007669"/>
    <property type="project" value="InterPro"/>
</dbReference>
<evidence type="ECO:0000256" key="4">
    <source>
        <dbReference type="ARBA" id="ARBA00022729"/>
    </source>
</evidence>
<dbReference type="GO" id="GO:0001181">
    <property type="term" value="F:RNA polymerase I general transcription initiation factor activity"/>
    <property type="evidence" value="ECO:0007669"/>
    <property type="project" value="InterPro"/>
</dbReference>
<proteinExistence type="inferred from homology"/>
<dbReference type="InterPro" id="IPR011042">
    <property type="entry name" value="6-blade_b-propeller_TolB-like"/>
</dbReference>
<keyword evidence="6" id="KW-1185">Reference proteome</keyword>
<organism evidence="5 6">
    <name type="scientific">Glossina austeni</name>
    <name type="common">Savannah tsetse fly</name>
    <dbReference type="NCBI Taxonomy" id="7395"/>
    <lineage>
        <taxon>Eukaryota</taxon>
        <taxon>Metazoa</taxon>
        <taxon>Ecdysozoa</taxon>
        <taxon>Arthropoda</taxon>
        <taxon>Hexapoda</taxon>
        <taxon>Insecta</taxon>
        <taxon>Pterygota</taxon>
        <taxon>Neoptera</taxon>
        <taxon>Endopterygota</taxon>
        <taxon>Diptera</taxon>
        <taxon>Brachycera</taxon>
        <taxon>Muscomorpha</taxon>
        <taxon>Hippoboscoidea</taxon>
        <taxon>Glossinidae</taxon>
        <taxon>Glossina</taxon>
    </lineage>
</organism>
<evidence type="ECO:0000313" key="6">
    <source>
        <dbReference type="Proteomes" id="UP000078200"/>
    </source>
</evidence>
<keyword evidence="3" id="KW-0964">Secreted</keyword>
<evidence type="ECO:0000256" key="2">
    <source>
        <dbReference type="ARBA" id="ARBA00009127"/>
    </source>
</evidence>
<sequence>MENIISGFFLFDLYTHQSWLLRYLLKLITVVMGEHLVADACDRLWVLDTGVIDLLGDTKQIASNAIIIFDLKTDKLIRRYELPKNQVKDERFLANMAVDSDRLFARFRLAILDVNAPRHEIEDLESDGDNEESEGGEIYNEVIPKHEKAKKEDQPMNHAIAQTLDISMLAVFNFLKKRSSSESSEKETLSDSLKFLKILIKAFDALYLKEMRDWCQQYIKGSQLSRSNVSLKSNLVFYSVCQAIFYIIAFRSRDLTVDKKVNRFYAHYNNYFITYSMSTYFIYANTVINGPGDVYLQPVTSVSAESRGHSEMLDDHDIDDFLPDDKHQNPELVALSSASALNTTSANLKIVGVGNPAII</sequence>
<dbReference type="AlphaFoldDB" id="A0A1A9UWP9"/>
<accession>A0A1A9UWP9</accession>
<dbReference type="PANTHER" id="PTHR10009:SF18">
    <property type="entry name" value="PROTEIN YELLOW-LIKE PROTEIN"/>
    <property type="match status" value="1"/>
</dbReference>
<dbReference type="Pfam" id="PF05327">
    <property type="entry name" value="RRN3"/>
    <property type="match status" value="1"/>
</dbReference>
<comment type="similarity">
    <text evidence="2">Belongs to the major royal jelly protein family.</text>
</comment>
<evidence type="ECO:0000313" key="5">
    <source>
        <dbReference type="EnsemblMetazoa" id="GAUT018299-PA"/>
    </source>
</evidence>
<dbReference type="STRING" id="7395.A0A1A9UWP9"/>
<dbReference type="GO" id="GO:0005576">
    <property type="term" value="C:extracellular region"/>
    <property type="evidence" value="ECO:0007669"/>
    <property type="project" value="UniProtKB-SubCell"/>
</dbReference>
<dbReference type="PANTHER" id="PTHR10009">
    <property type="entry name" value="PROTEIN YELLOW-RELATED"/>
    <property type="match status" value="1"/>
</dbReference>
<comment type="subcellular location">
    <subcellularLocation>
        <location evidence="1">Secreted</location>
    </subcellularLocation>
</comment>
<protein>
    <submittedName>
        <fullName evidence="5">Uncharacterized protein</fullName>
    </submittedName>
</protein>
<dbReference type="VEuPathDB" id="VectorBase:GAUT018299"/>
<dbReference type="Gene3D" id="2.120.10.30">
    <property type="entry name" value="TolB, C-terminal domain"/>
    <property type="match status" value="1"/>
</dbReference>
<dbReference type="Pfam" id="PF03022">
    <property type="entry name" value="MRJP"/>
    <property type="match status" value="1"/>
</dbReference>
<dbReference type="InterPro" id="IPR017996">
    <property type="entry name" value="MRJP/yellow-related"/>
</dbReference>
<name>A0A1A9UWP9_GLOAU</name>
<keyword evidence="4" id="KW-0732">Signal</keyword>